<feature type="domain" description="VWA-like" evidence="2">
    <location>
        <begin position="331"/>
        <end position="468"/>
    </location>
</feature>
<feature type="compositionally biased region" description="Low complexity" evidence="1">
    <location>
        <begin position="182"/>
        <end position="210"/>
    </location>
</feature>
<dbReference type="PANTHER" id="PTHR38730:SF1">
    <property type="entry name" value="SLL7028 PROTEIN"/>
    <property type="match status" value="1"/>
</dbReference>
<dbReference type="Proteomes" id="UP000095662">
    <property type="component" value="Unassembled WGS sequence"/>
</dbReference>
<accession>A0A174ZEZ7</accession>
<feature type="compositionally biased region" description="Polar residues" evidence="1">
    <location>
        <begin position="222"/>
        <end position="233"/>
    </location>
</feature>
<name>A0A174ZEZ7_9FIRM</name>
<dbReference type="Pfam" id="PF09967">
    <property type="entry name" value="DUF2201"/>
    <property type="match status" value="1"/>
</dbReference>
<feature type="domain" description="Putative metallopeptidase" evidence="3">
    <location>
        <begin position="29"/>
        <end position="284"/>
    </location>
</feature>
<evidence type="ECO:0000256" key="1">
    <source>
        <dbReference type="SAM" id="MobiDB-lite"/>
    </source>
</evidence>
<dbReference type="OrthoDB" id="9809307at2"/>
<dbReference type="InterPro" id="IPR025154">
    <property type="entry name" value="Put_metallopeptidase_dom"/>
</dbReference>
<dbReference type="Gene3D" id="3.40.50.410">
    <property type="entry name" value="von Willebrand factor, type A domain"/>
    <property type="match status" value="1"/>
</dbReference>
<sequence length="475" mass="54623">MLSRNTLAVNLRFLDNAINKLPLKPSIITETVATDGRYIFYDESYVLKSYKSGYNLTRAYLHMMLHCVFRHNIVGTLVDTLRWNLACDIAAENIMNELDIKALSSPRQVRQGSIIDKIKTACRFVTAEKIYDYLLRNVDDLQVYAWSELFAEDDHRIWYAKPPETEASTQIKSNPDSKDGNSRNSNDMNSDNGQSGNDTDNSNGSNRNGNAENPGNEDGTGNDMQMSAETASQLEKDWKEISEKMQIEIEAFSKEKGDTRGSFIQNLNAVNREKYDYTQFLKKFSVMGEAMRVNDDEFDYIFYTYGLKLYERMPLIEPLEYKEVKRIKEFVIAIDTSGSVSGELVQKFIQKTYNILKNEESFFTKINLHIIQCDTDIQEDRKITSQEEFDDYLAAMKLHGFGGTDFRPVFAYVDKLIQSKEFTNLKGLIYFTDGYGDFPARKPPYETAFVFIDDEYNNPDVPPWAIKLVLPSDEI</sequence>
<gene>
    <name evidence="4" type="ORF">ERS852540_00883</name>
</gene>
<dbReference type="AlphaFoldDB" id="A0A174ZEZ7"/>
<dbReference type="Pfam" id="PF13203">
    <property type="entry name" value="DUF2201_N"/>
    <property type="match status" value="1"/>
</dbReference>
<dbReference type="EMBL" id="CZBY01000005">
    <property type="protein sequence ID" value="CUQ84467.1"/>
    <property type="molecule type" value="Genomic_DNA"/>
</dbReference>
<dbReference type="PANTHER" id="PTHR38730">
    <property type="entry name" value="SLL7028 PROTEIN"/>
    <property type="match status" value="1"/>
</dbReference>
<proteinExistence type="predicted"/>
<feature type="region of interest" description="Disordered" evidence="1">
    <location>
        <begin position="162"/>
        <end position="234"/>
    </location>
</feature>
<dbReference type="InterPro" id="IPR018698">
    <property type="entry name" value="VWA-like_dom"/>
</dbReference>
<evidence type="ECO:0000313" key="5">
    <source>
        <dbReference type="Proteomes" id="UP000095662"/>
    </source>
</evidence>
<organism evidence="4 5">
    <name type="scientific">[Eubacterium] siraeum</name>
    <dbReference type="NCBI Taxonomy" id="39492"/>
    <lineage>
        <taxon>Bacteria</taxon>
        <taxon>Bacillati</taxon>
        <taxon>Bacillota</taxon>
        <taxon>Clostridia</taxon>
        <taxon>Eubacteriales</taxon>
        <taxon>Oscillospiraceae</taxon>
        <taxon>Oscillospiraceae incertae sedis</taxon>
    </lineage>
</organism>
<dbReference type="SUPFAM" id="SSF53300">
    <property type="entry name" value="vWA-like"/>
    <property type="match status" value="1"/>
</dbReference>
<reference evidence="4 5" key="1">
    <citation type="submission" date="2015-09" db="EMBL/GenBank/DDBJ databases">
        <authorList>
            <consortium name="Pathogen Informatics"/>
        </authorList>
    </citation>
    <scope>NUCLEOTIDE SEQUENCE [LARGE SCALE GENOMIC DNA]</scope>
    <source>
        <strain evidence="4 5">2789STDY5834928</strain>
    </source>
</reference>
<evidence type="ECO:0000259" key="2">
    <source>
        <dbReference type="Pfam" id="PF09967"/>
    </source>
</evidence>
<evidence type="ECO:0000313" key="4">
    <source>
        <dbReference type="EMBL" id="CUQ84467.1"/>
    </source>
</evidence>
<evidence type="ECO:0000259" key="3">
    <source>
        <dbReference type="Pfam" id="PF13203"/>
    </source>
</evidence>
<dbReference type="STRING" id="39492.ERS852540_00883"/>
<protein>
    <submittedName>
        <fullName evidence="4">Uncharacterized protein conserved in bacteria</fullName>
    </submittedName>
</protein>
<dbReference type="InterPro" id="IPR036465">
    <property type="entry name" value="vWFA_dom_sf"/>
</dbReference>